<reference evidence="2" key="1">
    <citation type="journal article" date="2016" name="Nat. Biotechnol.">
        <title>Sequencing wild and cultivated cassava and related species reveals extensive interspecific hybridization and genetic diversity.</title>
        <authorList>
            <person name="Bredeson J.V."/>
            <person name="Lyons J.B."/>
            <person name="Prochnik S.E."/>
            <person name="Wu G.A."/>
            <person name="Ha C.M."/>
            <person name="Edsinger-Gonzales E."/>
            <person name="Grimwood J."/>
            <person name="Schmutz J."/>
            <person name="Rabbi I.Y."/>
            <person name="Egesi C."/>
            <person name="Nauluvula P."/>
            <person name="Lebot V."/>
            <person name="Ndunguru J."/>
            <person name="Mkamilo G."/>
            <person name="Bart R.S."/>
            <person name="Setter T.L."/>
            <person name="Gleadow R.M."/>
            <person name="Kulakow P."/>
            <person name="Ferguson M.E."/>
            <person name="Rounsley S."/>
            <person name="Rokhsar D.S."/>
        </authorList>
    </citation>
    <scope>NUCLEOTIDE SEQUENCE [LARGE SCALE GENOMIC DNA]</scope>
    <source>
        <strain evidence="2">cv. AM560-2</strain>
    </source>
</reference>
<name>A0ACB7HEW7_MANES</name>
<gene>
    <name evidence="1" type="ORF">MANES_08G090411v8</name>
</gene>
<keyword evidence="2" id="KW-1185">Reference proteome</keyword>
<evidence type="ECO:0000313" key="1">
    <source>
        <dbReference type="EMBL" id="KAG8649421.1"/>
    </source>
</evidence>
<evidence type="ECO:0000313" key="2">
    <source>
        <dbReference type="Proteomes" id="UP000091857"/>
    </source>
</evidence>
<protein>
    <submittedName>
        <fullName evidence="1">Uncharacterized protein</fullName>
    </submittedName>
</protein>
<sequence>MEEIRHPKNLVLSRDNMHAIFDALRAGRSVPEVAAEVAQVASSKKVSRPPSKASSRDPKLSSRGSKSSRPSSRGKSALTIKPIEESKSAQAELSRTRRVLQESDERTAEVEVRCVEVLKQLSSMTAALQERDEAVSQRDEVQCQYEALKADSEGLQVRLNEVNAQKERALARVELNHEVRTLERKCSALLEVVKHAEGKVLLERERCLAEYQESEELKRKIELACEAHLQDYKDSPELKAFIAEACETHLDEYLASADMKAAVLRKAFRMYVTGYNRGIREARHAPDTPLAKLRMAEVDSDGEPVLYGEDDFPMPRGDCRVGGPSAVSSEEESESDGEDLGALESEGGDPDSEGKDLNPELEIAPVVDTKTSDPKDAGLPPDTVVNKHNVGEDVLTNVSPLRTIFPSTSSDK</sequence>
<comment type="caution">
    <text evidence="1">The sequence shown here is derived from an EMBL/GenBank/DDBJ whole genome shotgun (WGS) entry which is preliminary data.</text>
</comment>
<proteinExistence type="predicted"/>
<organism evidence="1 2">
    <name type="scientific">Manihot esculenta</name>
    <name type="common">Cassava</name>
    <name type="synonym">Jatropha manihot</name>
    <dbReference type="NCBI Taxonomy" id="3983"/>
    <lineage>
        <taxon>Eukaryota</taxon>
        <taxon>Viridiplantae</taxon>
        <taxon>Streptophyta</taxon>
        <taxon>Embryophyta</taxon>
        <taxon>Tracheophyta</taxon>
        <taxon>Spermatophyta</taxon>
        <taxon>Magnoliopsida</taxon>
        <taxon>eudicotyledons</taxon>
        <taxon>Gunneridae</taxon>
        <taxon>Pentapetalae</taxon>
        <taxon>rosids</taxon>
        <taxon>fabids</taxon>
        <taxon>Malpighiales</taxon>
        <taxon>Euphorbiaceae</taxon>
        <taxon>Crotonoideae</taxon>
        <taxon>Manihoteae</taxon>
        <taxon>Manihot</taxon>
    </lineage>
</organism>
<dbReference type="EMBL" id="CM004394">
    <property type="protein sequence ID" value="KAG8649421.1"/>
    <property type="molecule type" value="Genomic_DNA"/>
</dbReference>
<accession>A0ACB7HEW7</accession>
<dbReference type="Proteomes" id="UP000091857">
    <property type="component" value="Chromosome 8"/>
</dbReference>